<dbReference type="RefSeq" id="XP_004356597.1">
    <property type="nucleotide sequence ID" value="XM_004356544.1"/>
</dbReference>
<dbReference type="InterPro" id="IPR000008">
    <property type="entry name" value="C2_dom"/>
</dbReference>
<evidence type="ECO:0000256" key="2">
    <source>
        <dbReference type="ARBA" id="ARBA00022837"/>
    </source>
</evidence>
<feature type="compositionally biased region" description="Low complexity" evidence="3">
    <location>
        <begin position="283"/>
        <end position="297"/>
    </location>
</feature>
<dbReference type="GO" id="GO:0005509">
    <property type="term" value="F:calcium ion binding"/>
    <property type="evidence" value="ECO:0007669"/>
    <property type="project" value="TreeGrafter"/>
</dbReference>
<dbReference type="InterPro" id="IPR035892">
    <property type="entry name" value="C2_domain_sf"/>
</dbReference>
<name>L8HHM0_ACACF</name>
<dbReference type="OMA" id="THVAENC"/>
<proteinExistence type="predicted"/>
<evidence type="ECO:0000256" key="3">
    <source>
        <dbReference type="SAM" id="MobiDB-lite"/>
    </source>
</evidence>
<organism evidence="5 6">
    <name type="scientific">Acanthamoeba castellanii (strain ATCC 30010 / Neff)</name>
    <dbReference type="NCBI Taxonomy" id="1257118"/>
    <lineage>
        <taxon>Eukaryota</taxon>
        <taxon>Amoebozoa</taxon>
        <taxon>Discosea</taxon>
        <taxon>Longamoebia</taxon>
        <taxon>Centramoebida</taxon>
        <taxon>Acanthamoebidae</taxon>
        <taxon>Acanthamoeba</taxon>
    </lineage>
</organism>
<dbReference type="PRINTS" id="PR00360">
    <property type="entry name" value="C2DOMAIN"/>
</dbReference>
<dbReference type="EMBL" id="KB007811">
    <property type="protein sequence ID" value="ELR24697.1"/>
    <property type="molecule type" value="Genomic_DNA"/>
</dbReference>
<evidence type="ECO:0000313" key="5">
    <source>
        <dbReference type="EMBL" id="ELR24697.1"/>
    </source>
</evidence>
<dbReference type="PANTHER" id="PTHR45911:SF4">
    <property type="entry name" value="MULTIPLE C2 AND TRANSMEMBRANE DOMAIN-CONTAINING PROTEIN"/>
    <property type="match status" value="1"/>
</dbReference>
<feature type="compositionally biased region" description="Low complexity" evidence="3">
    <location>
        <begin position="231"/>
        <end position="258"/>
    </location>
</feature>
<dbReference type="GeneID" id="14925722"/>
<keyword evidence="1" id="KW-0479">Metal-binding</keyword>
<keyword evidence="2" id="KW-0106">Calcium</keyword>
<dbReference type="PROSITE" id="PS50004">
    <property type="entry name" value="C2"/>
    <property type="match status" value="1"/>
</dbReference>
<evidence type="ECO:0000256" key="1">
    <source>
        <dbReference type="ARBA" id="ARBA00022723"/>
    </source>
</evidence>
<dbReference type="Proteomes" id="UP000011083">
    <property type="component" value="Unassembled WGS sequence"/>
</dbReference>
<dbReference type="SMART" id="SM00239">
    <property type="entry name" value="C2"/>
    <property type="match status" value="1"/>
</dbReference>
<gene>
    <name evidence="5" type="ORF">ACA1_173250</name>
</gene>
<accession>L8HHM0</accession>
<dbReference type="CDD" id="cd00030">
    <property type="entry name" value="C2"/>
    <property type="match status" value="1"/>
</dbReference>
<sequence length="304" mass="33056">MALQITVVQARDLPVADATGKTDPYVELYVNGVSHKTKTIKKTLTPYWGETFTFYPSSFNPSTDSIRVDVYDWDRFSNNDLLTRNLLPIAKYASAGTVEEWVPLNSVKGGSSAALQIKVIFGDGRPKVAAPQQMPPQQQGFPPQQQQAYGGFPPQQQQAYGYPPQQQAYGYPPQQQPGGFPPQQQAYGGYPPQQQAYGGYPPQQHPTGGFPPQQHPAGGFPPQQQGYPSTQGGMPLQQQQQAYGGFPQGGMPPQQQRPTAGFPQGGMPPPQAGYGLPPQGFAPPQQGYPTQQPGGYPQQPPRPY</sequence>
<dbReference type="KEGG" id="acan:ACA1_173250"/>
<reference evidence="5 6" key="1">
    <citation type="journal article" date="2013" name="Genome Biol.">
        <title>Genome of Acanthamoeba castellanii highlights extensive lateral gene transfer and early evolution of tyrosine kinase signaling.</title>
        <authorList>
            <person name="Clarke M."/>
            <person name="Lohan A.J."/>
            <person name="Liu B."/>
            <person name="Lagkouvardos I."/>
            <person name="Roy S."/>
            <person name="Zafar N."/>
            <person name="Bertelli C."/>
            <person name="Schilde C."/>
            <person name="Kianianmomeni A."/>
            <person name="Burglin T.R."/>
            <person name="Frech C."/>
            <person name="Turcotte B."/>
            <person name="Kopec K.O."/>
            <person name="Synnott J.M."/>
            <person name="Choo C."/>
            <person name="Paponov I."/>
            <person name="Finkler A."/>
            <person name="Soon Heng Tan C."/>
            <person name="Hutchins A.P."/>
            <person name="Weinmeier T."/>
            <person name="Rattei T."/>
            <person name="Chu J.S."/>
            <person name="Gimenez G."/>
            <person name="Irimia M."/>
            <person name="Rigden D.J."/>
            <person name="Fitzpatrick D.A."/>
            <person name="Lorenzo-Morales J."/>
            <person name="Bateman A."/>
            <person name="Chiu C.H."/>
            <person name="Tang P."/>
            <person name="Hegemann P."/>
            <person name="Fromm H."/>
            <person name="Raoult D."/>
            <person name="Greub G."/>
            <person name="Miranda-Saavedra D."/>
            <person name="Chen N."/>
            <person name="Nash P."/>
            <person name="Ginger M.L."/>
            <person name="Horn M."/>
            <person name="Schaap P."/>
            <person name="Caler L."/>
            <person name="Loftus B."/>
        </authorList>
    </citation>
    <scope>NUCLEOTIDE SEQUENCE [LARGE SCALE GENOMIC DNA]</scope>
    <source>
        <strain evidence="5 6">Neff</strain>
    </source>
</reference>
<protein>
    <submittedName>
        <fullName evidence="5">C2 domain containing protein</fullName>
    </submittedName>
</protein>
<evidence type="ECO:0000259" key="4">
    <source>
        <dbReference type="PROSITE" id="PS50004"/>
    </source>
</evidence>
<feature type="compositionally biased region" description="Low complexity" evidence="3">
    <location>
        <begin position="129"/>
        <end position="202"/>
    </location>
</feature>
<dbReference type="VEuPathDB" id="AmoebaDB:ACA1_173250"/>
<dbReference type="GO" id="GO:0016020">
    <property type="term" value="C:membrane"/>
    <property type="evidence" value="ECO:0007669"/>
    <property type="project" value="TreeGrafter"/>
</dbReference>
<dbReference type="AlphaFoldDB" id="L8HHM0"/>
<dbReference type="Gene3D" id="2.60.40.150">
    <property type="entry name" value="C2 domain"/>
    <property type="match status" value="1"/>
</dbReference>
<feature type="domain" description="C2" evidence="4">
    <location>
        <begin position="1"/>
        <end position="102"/>
    </location>
</feature>
<keyword evidence="6" id="KW-1185">Reference proteome</keyword>
<dbReference type="Pfam" id="PF00168">
    <property type="entry name" value="C2"/>
    <property type="match status" value="1"/>
</dbReference>
<dbReference type="PANTHER" id="PTHR45911">
    <property type="entry name" value="C2 DOMAIN-CONTAINING PROTEIN"/>
    <property type="match status" value="1"/>
</dbReference>
<evidence type="ECO:0000313" key="6">
    <source>
        <dbReference type="Proteomes" id="UP000011083"/>
    </source>
</evidence>
<dbReference type="STRING" id="1257118.L8HHM0"/>
<feature type="region of interest" description="Disordered" evidence="3">
    <location>
        <begin position="126"/>
        <end position="304"/>
    </location>
</feature>
<dbReference type="SUPFAM" id="SSF49562">
    <property type="entry name" value="C2 domain (Calcium/lipid-binding domain, CaLB)"/>
    <property type="match status" value="1"/>
</dbReference>
<dbReference type="OrthoDB" id="5973539at2759"/>